<dbReference type="PANTHER" id="PTHR48111:SF28">
    <property type="entry name" value="TRANSCRIPTIONAL REGULATORY PROTEIN TCRX-RELATED"/>
    <property type="match status" value="1"/>
</dbReference>
<feature type="modified residue" description="4-aspartylphosphate" evidence="2">
    <location>
        <position position="65"/>
    </location>
</feature>
<dbReference type="PROSITE" id="PS51755">
    <property type="entry name" value="OMPR_PHOB"/>
    <property type="match status" value="1"/>
</dbReference>
<evidence type="ECO:0000256" key="3">
    <source>
        <dbReference type="PROSITE-ProRule" id="PRU01091"/>
    </source>
</evidence>
<evidence type="ECO:0000313" key="7">
    <source>
        <dbReference type="Proteomes" id="UP001183226"/>
    </source>
</evidence>
<dbReference type="SUPFAM" id="SSF52172">
    <property type="entry name" value="CheY-like"/>
    <property type="match status" value="1"/>
</dbReference>
<dbReference type="CDD" id="cd00383">
    <property type="entry name" value="trans_reg_C"/>
    <property type="match status" value="1"/>
</dbReference>
<comment type="caution">
    <text evidence="6">The sequence shown here is derived from an EMBL/GenBank/DDBJ whole genome shotgun (WGS) entry which is preliminary data.</text>
</comment>
<dbReference type="EMBL" id="JAVREK010000012">
    <property type="protein sequence ID" value="MDT0303051.1"/>
    <property type="molecule type" value="Genomic_DNA"/>
</dbReference>
<dbReference type="InterPro" id="IPR001789">
    <property type="entry name" value="Sig_transdc_resp-reg_receiver"/>
</dbReference>
<feature type="domain" description="Response regulatory" evidence="4">
    <location>
        <begin position="16"/>
        <end position="130"/>
    </location>
</feature>
<evidence type="ECO:0000259" key="5">
    <source>
        <dbReference type="PROSITE" id="PS51755"/>
    </source>
</evidence>
<reference evidence="7" key="1">
    <citation type="submission" date="2023-07" db="EMBL/GenBank/DDBJ databases">
        <title>30 novel species of actinomycetes from the DSMZ collection.</title>
        <authorList>
            <person name="Nouioui I."/>
        </authorList>
    </citation>
    <scope>NUCLEOTIDE SEQUENCE [LARGE SCALE GENOMIC DNA]</scope>
    <source>
        <strain evidence="7">DSM 45055</strain>
    </source>
</reference>
<dbReference type="Pfam" id="PF00486">
    <property type="entry name" value="Trans_reg_C"/>
    <property type="match status" value="1"/>
</dbReference>
<accession>A0ABU2KUS2</accession>
<dbReference type="PROSITE" id="PS50110">
    <property type="entry name" value="RESPONSE_REGULATORY"/>
    <property type="match status" value="1"/>
</dbReference>
<dbReference type="Gene3D" id="1.10.10.10">
    <property type="entry name" value="Winged helix-like DNA-binding domain superfamily/Winged helix DNA-binding domain"/>
    <property type="match status" value="1"/>
</dbReference>
<dbReference type="InterPro" id="IPR039420">
    <property type="entry name" value="WalR-like"/>
</dbReference>
<feature type="domain" description="OmpR/PhoB-type" evidence="5">
    <location>
        <begin position="141"/>
        <end position="237"/>
    </location>
</feature>
<dbReference type="Proteomes" id="UP001183226">
    <property type="component" value="Unassembled WGS sequence"/>
</dbReference>
<evidence type="ECO:0000259" key="4">
    <source>
        <dbReference type="PROSITE" id="PS50110"/>
    </source>
</evidence>
<evidence type="ECO:0000256" key="2">
    <source>
        <dbReference type="PROSITE-ProRule" id="PRU00169"/>
    </source>
</evidence>
<gene>
    <name evidence="6" type="ORF">RM446_13085</name>
</gene>
<keyword evidence="1 3" id="KW-0238">DNA-binding</keyword>
<keyword evidence="2" id="KW-0597">Phosphoprotein</keyword>
<dbReference type="Pfam" id="PF00072">
    <property type="entry name" value="Response_reg"/>
    <property type="match status" value="1"/>
</dbReference>
<dbReference type="InterPro" id="IPR001867">
    <property type="entry name" value="OmpR/PhoB-type_DNA-bd"/>
</dbReference>
<dbReference type="Gene3D" id="6.10.250.690">
    <property type="match status" value="1"/>
</dbReference>
<protein>
    <submittedName>
        <fullName evidence="6">Response regulator transcription factor</fullName>
    </submittedName>
</protein>
<proteinExistence type="predicted"/>
<dbReference type="PANTHER" id="PTHR48111">
    <property type="entry name" value="REGULATOR OF RPOS"/>
    <property type="match status" value="1"/>
</dbReference>
<dbReference type="SMART" id="SM00862">
    <property type="entry name" value="Trans_reg_C"/>
    <property type="match status" value="1"/>
</dbReference>
<name>A0ABU2KUS2_9ACTN</name>
<organism evidence="6 7">
    <name type="scientific">Streptomonospora wellingtoniae</name>
    <dbReference type="NCBI Taxonomy" id="3075544"/>
    <lineage>
        <taxon>Bacteria</taxon>
        <taxon>Bacillati</taxon>
        <taxon>Actinomycetota</taxon>
        <taxon>Actinomycetes</taxon>
        <taxon>Streptosporangiales</taxon>
        <taxon>Nocardiopsidaceae</taxon>
        <taxon>Streptomonospora</taxon>
    </lineage>
</organism>
<feature type="DNA-binding region" description="OmpR/PhoB-type" evidence="3">
    <location>
        <begin position="141"/>
        <end position="237"/>
    </location>
</feature>
<dbReference type="InterPro" id="IPR036388">
    <property type="entry name" value="WH-like_DNA-bd_sf"/>
</dbReference>
<dbReference type="InterPro" id="IPR011006">
    <property type="entry name" value="CheY-like_superfamily"/>
</dbReference>
<dbReference type="Gene3D" id="3.40.50.2300">
    <property type="match status" value="1"/>
</dbReference>
<dbReference type="SMART" id="SM00448">
    <property type="entry name" value="REC"/>
    <property type="match status" value="1"/>
</dbReference>
<dbReference type="RefSeq" id="WP_311545630.1">
    <property type="nucleotide sequence ID" value="NZ_JAVREK010000012.1"/>
</dbReference>
<evidence type="ECO:0000313" key="6">
    <source>
        <dbReference type="EMBL" id="MDT0303051.1"/>
    </source>
</evidence>
<evidence type="ECO:0000256" key="1">
    <source>
        <dbReference type="ARBA" id="ARBA00023125"/>
    </source>
</evidence>
<keyword evidence="7" id="KW-1185">Reference proteome</keyword>
<sequence>MRAEHSESAQAATQEQVLLVEDDPNIRELLTASLELSGYTARGAADADTAVAGLAAFTPDIAVVDIMLPGRSGLDLVADLRGVLPGLPVLLLTARGSVGDRVAGLRAGADDYVTKPFSLDEVLLRLQAILRRTGVQPPDEEVQLRYADLELCEDAHEARRGGTPVPLSRTELALLRYLMVNAGRIVSKPQILDRVWGGEAGDTRVVETYISYLRRKIDTGRIPLIHTVWGVGYTLRIGAQDRR</sequence>